<evidence type="ECO:0000313" key="1">
    <source>
        <dbReference type="EMBL" id="ODN41444.1"/>
    </source>
</evidence>
<keyword evidence="2" id="KW-1185">Reference proteome</keyword>
<dbReference type="Proteomes" id="UP000094329">
    <property type="component" value="Unassembled WGS sequence"/>
</dbReference>
<proteinExistence type="predicted"/>
<name>A0ABX3A5Q1_9GAMM</name>
<dbReference type="EMBL" id="MDTU01000002">
    <property type="protein sequence ID" value="ODN41444.1"/>
    <property type="molecule type" value="Genomic_DNA"/>
</dbReference>
<sequence length="106" mass="11926">MTLFAKMNCFQWYRKKLGIGELDDTLLSLIIANPNSAMTILKTVKNITFYVAPGGKGLAPRRERELSKEEFCKLLRESDLVNSVAEKVNGFDLTTLQAAYNHKKTG</sequence>
<comment type="caution">
    <text evidence="1">The sequence shown here is derived from an EMBL/GenBank/DDBJ whole genome shotgun (WGS) entry which is preliminary data.</text>
</comment>
<organism evidence="1 2">
    <name type="scientific">Piscirickettsia litoralis</name>
    <dbReference type="NCBI Taxonomy" id="1891921"/>
    <lineage>
        <taxon>Bacteria</taxon>
        <taxon>Pseudomonadati</taxon>
        <taxon>Pseudomonadota</taxon>
        <taxon>Gammaproteobacteria</taxon>
        <taxon>Thiotrichales</taxon>
        <taxon>Piscirickettsiaceae</taxon>
        <taxon>Piscirickettsia</taxon>
    </lineage>
</organism>
<gene>
    <name evidence="1" type="ORF">BGC07_15075</name>
</gene>
<reference evidence="1 2" key="1">
    <citation type="submission" date="2016-08" db="EMBL/GenBank/DDBJ databases">
        <title>Draft genome sequence of Candidatus Piscirickettsia litoralis, from seawater.</title>
        <authorList>
            <person name="Wan X."/>
            <person name="Lee A.J."/>
            <person name="Hou S."/>
            <person name="Donachie S.P."/>
        </authorList>
    </citation>
    <scope>NUCLEOTIDE SEQUENCE [LARGE SCALE GENOMIC DNA]</scope>
    <source>
        <strain evidence="1 2">Y2</strain>
    </source>
</reference>
<protein>
    <submittedName>
        <fullName evidence="1">Uncharacterized protein</fullName>
    </submittedName>
</protein>
<accession>A0ABX3A5Q1</accession>
<evidence type="ECO:0000313" key="2">
    <source>
        <dbReference type="Proteomes" id="UP000094329"/>
    </source>
</evidence>